<organism evidence="1 2">
    <name type="scientific">Sphaerodactylus townsendi</name>
    <dbReference type="NCBI Taxonomy" id="933632"/>
    <lineage>
        <taxon>Eukaryota</taxon>
        <taxon>Metazoa</taxon>
        <taxon>Chordata</taxon>
        <taxon>Craniata</taxon>
        <taxon>Vertebrata</taxon>
        <taxon>Euteleostomi</taxon>
        <taxon>Lepidosauria</taxon>
        <taxon>Squamata</taxon>
        <taxon>Bifurcata</taxon>
        <taxon>Gekkota</taxon>
        <taxon>Sphaerodactylidae</taxon>
        <taxon>Sphaerodactylus</taxon>
    </lineage>
</organism>
<gene>
    <name evidence="1" type="ORF">K3G42_026356</name>
</gene>
<dbReference type="EMBL" id="CM037614">
    <property type="protein sequence ID" value="KAH8017117.1"/>
    <property type="molecule type" value="Genomic_DNA"/>
</dbReference>
<sequence>MVICELVLWSDHALCGKPPIKDMFTDLRDGRKLLDLLEGLTGGPLLKERGSTRVHALNNVNKVLQLLHQNNVELVNIGGTDIVDGNHKLTLGLLWSIILHWQVKDVMKDIMSDLQQTNSEKILLSWVRQSTRSYSQVNVLNFTTSWSDGLAFNAAIHRHRPELFSWDKVTKMSPIERLEHAFNIAKNHLGIEKLLDPEDVAVQLPDKKSIIMYLTSLFEVLPQQVTMEDIREVETLPRKYKKECEEGDTQSVASDDHGDSRAETPSTVTEMDMDLDSYQVALEDVLTWLLSAEDTFQEQEEISNDVEEVKEQFAMHEGFMMELTAHQSSVGSVLQAGNQLIAQGNLSEEEESEIQEQMTLLNSRWESLRVESMDRQSHLHDVLMELQKKQLQQLSDWLTVTEERIRKMESRCLADNLESFQQQMDEHKVLQNDLEAEQVKVNSLTHMVVIVDESSGESATAVLEEQLQKLGERWTAVCRWTEERWLKLQEINILWQGLLEEQSLLKAWLVEQEEALNKVQTSSFKDQNELGVNVRKLAILKEDLGMKRQMLDQLNEVAQDVTQLLSNEKVSTEIENDLEELTHSWDSLVQKLEDYSNQVSQAVGNVGMAPILQKIITETVIVKQQKAVKQEQFPLVSPPKKSQVSVATEAKKRFDSVMAELVNYISKSKIAIQAIEIKEYKKMRETSDMKEKLKLEELLRLGSFVTEAPKFRNSEQRRPPRQPSPSPASECPGGVQSKRVVPSPTSSHSFQPSRTIPWPTIQTRWSGHSSSKLAGFGSYEFSQSCFDLDDGDKAASLYC</sequence>
<reference evidence="1" key="1">
    <citation type="submission" date="2021-08" db="EMBL/GenBank/DDBJ databases">
        <title>The first chromosome-level gecko genome reveals the dynamic sex chromosomes of Neotropical dwarf geckos (Sphaerodactylidae: Sphaerodactylus).</title>
        <authorList>
            <person name="Pinto B.J."/>
            <person name="Keating S.E."/>
            <person name="Gamble T."/>
        </authorList>
    </citation>
    <scope>NUCLEOTIDE SEQUENCE</scope>
    <source>
        <strain evidence="1">TG3544</strain>
    </source>
</reference>
<keyword evidence="2" id="KW-1185">Reference proteome</keyword>
<proteinExistence type="predicted"/>
<accession>A0ACB8GC65</accession>
<dbReference type="Proteomes" id="UP000827872">
    <property type="component" value="Linkage Group LG01"/>
</dbReference>
<evidence type="ECO:0000313" key="2">
    <source>
        <dbReference type="Proteomes" id="UP000827872"/>
    </source>
</evidence>
<name>A0ACB8GC65_9SAUR</name>
<protein>
    <submittedName>
        <fullName evidence="1">Uncharacterized protein</fullName>
    </submittedName>
</protein>
<evidence type="ECO:0000313" key="1">
    <source>
        <dbReference type="EMBL" id="KAH8017117.1"/>
    </source>
</evidence>
<comment type="caution">
    <text evidence="1">The sequence shown here is derived from an EMBL/GenBank/DDBJ whole genome shotgun (WGS) entry which is preliminary data.</text>
</comment>